<reference evidence="4 7" key="2">
    <citation type="submission" date="2018-01" db="EMBL/GenBank/DDBJ databases">
        <title>Complete genome sequence of G25-42.</title>
        <authorList>
            <person name="Zheng Z."/>
            <person name="Sun M."/>
        </authorList>
    </citation>
    <scope>NUCLEOTIDE SEQUENCE [LARGE SCALE GENOMIC DNA]</scope>
    <source>
        <strain evidence="4 7">G25-42</strain>
    </source>
</reference>
<dbReference type="OMA" id="MNYFLQV"/>
<evidence type="ECO:0000313" key="2">
    <source>
        <dbReference type="EMBL" id="AJG74733.1"/>
    </source>
</evidence>
<evidence type="ECO:0000313" key="6">
    <source>
        <dbReference type="Proteomes" id="UP000031876"/>
    </source>
</evidence>
<dbReference type="Proteomes" id="UP000297630">
    <property type="component" value="Unassembled WGS sequence"/>
</dbReference>
<feature type="signal peptide" evidence="1">
    <location>
        <begin position="1"/>
        <end position="23"/>
    </location>
</feature>
<dbReference type="Proteomes" id="UP000031876">
    <property type="component" value="Chromosome"/>
</dbReference>
<dbReference type="EMBL" id="CP053980">
    <property type="protein sequence ID" value="QKH23754.1"/>
    <property type="molecule type" value="Genomic_DNA"/>
</dbReference>
<evidence type="ECO:0000313" key="9">
    <source>
        <dbReference type="Proteomes" id="UP000501107"/>
    </source>
</evidence>
<keyword evidence="1" id="KW-0732">Signal</keyword>
<reference evidence="3 9" key="4">
    <citation type="submission" date="2020-05" db="EMBL/GenBank/DDBJ databases">
        <title>FDA dAtabase for Regulatory Grade micrObial Sequences (FDA-ARGOS): Supporting development and validation of Infectious Disease Dx tests.</title>
        <authorList>
            <person name="Nelson B."/>
            <person name="Plummer A."/>
            <person name="Tallon L."/>
            <person name="Sadzewicz L."/>
            <person name="Zhao X."/>
            <person name="Vavikolanu K."/>
            <person name="Mehta A."/>
            <person name="Aluvathingal J."/>
            <person name="Nadendla S."/>
            <person name="Myers T."/>
            <person name="Yan Y."/>
            <person name="Sichtig H."/>
        </authorList>
    </citation>
    <scope>NUCLEOTIDE SEQUENCE [LARGE SCALE GENOMIC DNA]</scope>
    <source>
        <strain evidence="3 9">FDAARGOS_795</strain>
    </source>
</reference>
<accession>A0A0B6BUE0</accession>
<protein>
    <recommendedName>
        <fullName evidence="10">DUF4440 domain-containing protein</fullName>
    </recommendedName>
</protein>
<evidence type="ECO:0000313" key="3">
    <source>
        <dbReference type="EMBL" id="QKH23754.1"/>
    </source>
</evidence>
<dbReference type="Proteomes" id="UP000286687">
    <property type="component" value="Unassembled WGS sequence"/>
</dbReference>
<dbReference type="GeneID" id="45023970"/>
<dbReference type="Proteomes" id="UP000501107">
    <property type="component" value="Chromosome"/>
</dbReference>
<dbReference type="EMBL" id="SCLP01000009">
    <property type="protein sequence ID" value="TFF45254.1"/>
    <property type="molecule type" value="Genomic_DNA"/>
</dbReference>
<evidence type="ECO:0000313" key="7">
    <source>
        <dbReference type="Proteomes" id="UP000286687"/>
    </source>
</evidence>
<evidence type="ECO:0000313" key="4">
    <source>
        <dbReference type="EMBL" id="RVU62352.1"/>
    </source>
</evidence>
<sequence length="181" mass="21083">MKRICTLFIMIGSFFCFHQFVDAATPLQVVQKELQHISNKQPVLYSKLWIRSMQNAILFHHSDNIRHEDTISNVTKSSLVKVKQLPLQKASQYIPRLSQYISKFEAENVQVYYVAARYEVKKENPYQLNGMNYFMQVFIQQGGEWRIAESIVAPTDQIVANGDGFGTKQEKEYGKRRENVK</sequence>
<gene>
    <name evidence="2" type="ORF">BF38_5254</name>
    <name evidence="4" type="ORF">BM74_20820</name>
    <name evidence="5" type="ORF">EQ803_19155</name>
    <name evidence="3" type="ORF">FOC89_06990</name>
</gene>
<feature type="chain" id="PRO_5043118766" description="DUF4440 domain-containing protein" evidence="1">
    <location>
        <begin position="24"/>
        <end position="181"/>
    </location>
</feature>
<organism evidence="4 7">
    <name type="scientific">Bacillus thuringiensis</name>
    <dbReference type="NCBI Taxonomy" id="1428"/>
    <lineage>
        <taxon>Bacteria</taxon>
        <taxon>Bacillati</taxon>
        <taxon>Bacillota</taxon>
        <taxon>Bacilli</taxon>
        <taxon>Bacillales</taxon>
        <taxon>Bacillaceae</taxon>
        <taxon>Bacillus</taxon>
        <taxon>Bacillus cereus group</taxon>
    </lineage>
</organism>
<evidence type="ECO:0008006" key="10">
    <source>
        <dbReference type="Google" id="ProtNLM"/>
    </source>
</evidence>
<dbReference type="KEGG" id="btw:BF38_5254"/>
<dbReference type="EMBL" id="LDER01000260">
    <property type="protein sequence ID" value="RVU62352.1"/>
    <property type="molecule type" value="Genomic_DNA"/>
</dbReference>
<dbReference type="AlphaFoldDB" id="A0A0B6BUE0"/>
<evidence type="ECO:0000256" key="1">
    <source>
        <dbReference type="SAM" id="SignalP"/>
    </source>
</evidence>
<evidence type="ECO:0000313" key="5">
    <source>
        <dbReference type="EMBL" id="TFF45254.1"/>
    </source>
</evidence>
<evidence type="ECO:0000313" key="8">
    <source>
        <dbReference type="Proteomes" id="UP000297630"/>
    </source>
</evidence>
<proteinExistence type="predicted"/>
<dbReference type="EMBL" id="CP009335">
    <property type="protein sequence ID" value="AJG74733.1"/>
    <property type="molecule type" value="Genomic_DNA"/>
</dbReference>
<reference evidence="2 6" key="1">
    <citation type="journal article" date="2015" name="Genome Announc.">
        <title>Complete genome sequences for 35 biothreat assay-relevant bacillus species.</title>
        <authorList>
            <person name="Johnson S.L."/>
            <person name="Daligault H.E."/>
            <person name="Davenport K.W."/>
            <person name="Jaissle J."/>
            <person name="Frey K.G."/>
            <person name="Ladner J.T."/>
            <person name="Broomall S.M."/>
            <person name="Bishop-Lilly K.A."/>
            <person name="Bruce D.C."/>
            <person name="Gibbons H.S."/>
            <person name="Coyne S.R."/>
            <person name="Lo C.C."/>
            <person name="Meincke L."/>
            <person name="Munk A.C."/>
            <person name="Koroleva G.I."/>
            <person name="Rosenzweig C.N."/>
            <person name="Palacios G.F."/>
            <person name="Redden C.L."/>
            <person name="Minogue T.D."/>
            <person name="Chain P.S."/>
        </authorList>
    </citation>
    <scope>NUCLEOTIDE SEQUENCE [LARGE SCALE GENOMIC DNA]</scope>
    <source>
        <strain evidence="2 6">HD1011</strain>
    </source>
</reference>
<dbReference type="RefSeq" id="WP_000820921.1">
    <property type="nucleotide sequence ID" value="NZ_CP009335.1"/>
</dbReference>
<name>A0A0B6BUE0_BACTU</name>
<reference evidence="5 8" key="3">
    <citation type="submission" date="2019-01" db="EMBL/GenBank/DDBJ databases">
        <title>Draft genome sequence of Bacillus sp. DPC6431.</title>
        <authorList>
            <person name="Arbulu S."/>
            <person name="Murphy K."/>
            <person name="O'Sullivan O."/>
            <person name="Rea M.C."/>
            <person name="Hill C."/>
            <person name="Ross R.P."/>
        </authorList>
    </citation>
    <scope>NUCLEOTIDE SEQUENCE [LARGE SCALE GENOMIC DNA]</scope>
    <source>
        <strain evidence="5 8">DPC6431</strain>
    </source>
</reference>